<dbReference type="AlphaFoldDB" id="A0A0C1H5U3"/>
<protein>
    <submittedName>
        <fullName evidence="2">Membrane protein</fullName>
    </submittedName>
</protein>
<comment type="caution">
    <text evidence="2">The sequence shown here is derived from an EMBL/GenBank/DDBJ whole genome shotgun (WGS) entry which is preliminary data.</text>
</comment>
<dbReference type="PATRIC" id="fig|1056807.3.peg.146"/>
<feature type="signal peptide" evidence="1">
    <location>
        <begin position="1"/>
        <end position="28"/>
    </location>
</feature>
<evidence type="ECO:0000256" key="1">
    <source>
        <dbReference type="SAM" id="SignalP"/>
    </source>
</evidence>
<dbReference type="Proteomes" id="UP000031390">
    <property type="component" value="Unassembled WGS sequence"/>
</dbReference>
<dbReference type="EMBL" id="JUFZ01000005">
    <property type="protein sequence ID" value="KIC13160.1"/>
    <property type="molecule type" value="Genomic_DNA"/>
</dbReference>
<sequence length="232" mass="25052">MKPYLRALSLNLMIAAFASPVFISSAHAANLPQSVSLQYAGHYNGLTLPATMTFTRNGKGYKVVSTIKVPLYHIRFESGGSISGNTIRPSYYKDVRGGKTYAEAKFRGNQVTYGKTGELQTETVGGNISDLFTLAWQLAANDAKLPARLSITNGKKIYPVSGMSKIGSGSYTLNGKAIPVEKYRVQRGDDTVTYSFATSLGNIPAQISYTDDGKTYDLKLTSVSINGKPVKP</sequence>
<organism evidence="2 3">
    <name type="scientific">Morococcus cerebrosus</name>
    <dbReference type="NCBI Taxonomy" id="1056807"/>
    <lineage>
        <taxon>Bacteria</taxon>
        <taxon>Pseudomonadati</taxon>
        <taxon>Pseudomonadota</taxon>
        <taxon>Betaproteobacteria</taxon>
        <taxon>Neisseriales</taxon>
        <taxon>Neisseriaceae</taxon>
        <taxon>Morococcus</taxon>
    </lineage>
</organism>
<name>A0A0C1H5U3_9NEIS</name>
<gene>
    <name evidence="2" type="ORF">MCC93_01540</name>
</gene>
<proteinExistence type="predicted"/>
<evidence type="ECO:0000313" key="3">
    <source>
        <dbReference type="Proteomes" id="UP000031390"/>
    </source>
</evidence>
<dbReference type="RefSeq" id="WP_039404606.1">
    <property type="nucleotide sequence ID" value="NZ_CP094242.1"/>
</dbReference>
<feature type="chain" id="PRO_5002133745" evidence="1">
    <location>
        <begin position="29"/>
        <end position="232"/>
    </location>
</feature>
<evidence type="ECO:0000313" key="2">
    <source>
        <dbReference type="EMBL" id="KIC13160.1"/>
    </source>
</evidence>
<keyword evidence="1" id="KW-0732">Signal</keyword>
<reference evidence="2 3" key="1">
    <citation type="submission" date="2014-12" db="EMBL/GenBank/DDBJ databases">
        <title>Genome sequence of Morococcus cerebrosus.</title>
        <authorList>
            <person name="Shin S.-K."/>
            <person name="Yi H."/>
        </authorList>
    </citation>
    <scope>NUCLEOTIDE SEQUENCE [LARGE SCALE GENOMIC DNA]</scope>
    <source>
        <strain evidence="2 3">CIP 81.93</strain>
    </source>
</reference>
<accession>A0A0C1H5U3</accession>